<dbReference type="Proteomes" id="UP000002019">
    <property type="component" value="Chromosome"/>
</dbReference>
<evidence type="ECO:0000313" key="4">
    <source>
        <dbReference type="Proteomes" id="UP000002019"/>
    </source>
</evidence>
<reference evidence="3 4" key="1">
    <citation type="journal article" date="2008" name="J. Bacteriol.">
        <title>'Candidatus Cloacamonas acidaminovorans': genome sequence reconstruction provides a first glimpse of a new bacterial division.</title>
        <authorList>
            <person name="Pelletier E."/>
            <person name="Kreimeyer A."/>
            <person name="Bocs S."/>
            <person name="Rouy Z."/>
            <person name="Gyapay G."/>
            <person name="Chouari R."/>
            <person name="Riviere D."/>
            <person name="Ganesan A."/>
            <person name="Daegelen P."/>
            <person name="Sghir A."/>
            <person name="Cohen G.N."/>
            <person name="Medigue C."/>
            <person name="Weissenbach J."/>
            <person name="Le Paslier D."/>
        </authorList>
    </citation>
    <scope>NUCLEOTIDE SEQUENCE [LARGE SCALE GENOMIC DNA]</scope>
    <source>
        <strain evidence="4">Evry</strain>
    </source>
</reference>
<dbReference type="STRING" id="459349.CLOAM0221"/>
<dbReference type="SUPFAM" id="SSF47413">
    <property type="entry name" value="lambda repressor-like DNA-binding domains"/>
    <property type="match status" value="1"/>
</dbReference>
<feature type="domain" description="HTH cro/C1-type" evidence="2">
    <location>
        <begin position="13"/>
        <end position="67"/>
    </location>
</feature>
<proteinExistence type="inferred from homology"/>
<dbReference type="Gene3D" id="1.10.260.40">
    <property type="entry name" value="lambda repressor-like DNA-binding domains"/>
    <property type="match status" value="1"/>
</dbReference>
<accession>B0VF78</accession>
<keyword evidence="4" id="KW-1185">Reference proteome</keyword>
<evidence type="ECO:0000256" key="1">
    <source>
        <dbReference type="ARBA" id="ARBA00007227"/>
    </source>
</evidence>
<dbReference type="PANTHER" id="PTHR43236">
    <property type="entry name" value="ANTITOXIN HIGA1"/>
    <property type="match status" value="1"/>
</dbReference>
<dbReference type="InterPro" id="IPR052345">
    <property type="entry name" value="Rad_response_metalloprotease"/>
</dbReference>
<dbReference type="SMART" id="SM00530">
    <property type="entry name" value="HTH_XRE"/>
    <property type="match status" value="1"/>
</dbReference>
<dbReference type="KEGG" id="caci:CLOAM0221"/>
<dbReference type="HOGENOM" id="CLU_057454_1_0_0"/>
<protein>
    <recommendedName>
        <fullName evidence="2">HTH cro/C1-type domain-containing protein</fullName>
    </recommendedName>
</protein>
<dbReference type="PROSITE" id="PS50943">
    <property type="entry name" value="HTH_CROC1"/>
    <property type="match status" value="1"/>
</dbReference>
<dbReference type="CDD" id="cd00093">
    <property type="entry name" value="HTH_XRE"/>
    <property type="match status" value="1"/>
</dbReference>
<dbReference type="OrthoDB" id="9796786at2"/>
<dbReference type="EMBL" id="CU466930">
    <property type="protein sequence ID" value="CAO80130.1"/>
    <property type="molecule type" value="Genomic_DNA"/>
</dbReference>
<comment type="similarity">
    <text evidence="1">Belongs to the short-chain fatty acyl-CoA assimilation regulator (ScfR) family.</text>
</comment>
<gene>
    <name evidence="3" type="ordered locus">CLOAM0221</name>
</gene>
<dbReference type="Pfam" id="PF01381">
    <property type="entry name" value="HTH_3"/>
    <property type="match status" value="1"/>
</dbReference>
<dbReference type="Gene3D" id="1.10.10.2910">
    <property type="match status" value="1"/>
</dbReference>
<dbReference type="RefSeq" id="WP_015423991.1">
    <property type="nucleotide sequence ID" value="NC_020449.1"/>
</dbReference>
<dbReference type="AlphaFoldDB" id="B0VF78"/>
<dbReference type="InterPro" id="IPR010982">
    <property type="entry name" value="Lambda_DNA-bd_dom_sf"/>
</dbReference>
<name>B0VF78_CLOAI</name>
<dbReference type="InterPro" id="IPR001387">
    <property type="entry name" value="Cro/C1-type_HTH"/>
</dbReference>
<sequence>MPREYAQITPSVIRWAREKAKLTIDQAAEKLGRTPTDIQKWENGEALPTLAQARSAAKLYGRAFAVFYLPSPPDDFEPLRDFRMNQDSIISSKSLLFIRQIQWKAEWLAEFLVSEGSQKLDFVGRYDINSPIEDVASNIIETLDISLSDHRATRSPSKALSLWINKSENCGINIVRDSSINSDEFRGFVIINDYAPFIFLNSNDSYSSRVFTLVHELVHVWINQQGIIDPIVWNGTSAANAIETFCNRIAQSILIKETELIELWDSENDTASIIKICQDISSSMVISPEMVARCLLDNKRISHNDYQLVREAGIDLWKKHKEKQRESDGMVSPSLMAVLKNGYLFSQIVLNAYQTGLISGRDASSLLNFKVNNFGKLSDNIPLRSHYARQ</sequence>
<dbReference type="Pfam" id="PF06114">
    <property type="entry name" value="Peptidase_M78"/>
    <property type="match status" value="1"/>
</dbReference>
<dbReference type="GO" id="GO:0003677">
    <property type="term" value="F:DNA binding"/>
    <property type="evidence" value="ECO:0007669"/>
    <property type="project" value="InterPro"/>
</dbReference>
<dbReference type="InterPro" id="IPR010359">
    <property type="entry name" value="IrrE_HExxH"/>
</dbReference>
<evidence type="ECO:0000259" key="2">
    <source>
        <dbReference type="PROSITE" id="PS50943"/>
    </source>
</evidence>
<dbReference type="PANTHER" id="PTHR43236:SF2">
    <property type="entry name" value="BLL0069 PROTEIN"/>
    <property type="match status" value="1"/>
</dbReference>
<evidence type="ECO:0000313" key="3">
    <source>
        <dbReference type="EMBL" id="CAO80130.1"/>
    </source>
</evidence>
<dbReference type="eggNOG" id="COG1396">
    <property type="taxonomic scope" value="Bacteria"/>
</dbReference>
<dbReference type="eggNOG" id="COG2856">
    <property type="taxonomic scope" value="Bacteria"/>
</dbReference>
<organism evidence="3 4">
    <name type="scientific">Cloacimonas acidaminovorans (strain Evry)</name>
    <dbReference type="NCBI Taxonomy" id="459349"/>
    <lineage>
        <taxon>Bacteria</taxon>
        <taxon>Pseudomonadati</taxon>
        <taxon>Candidatus Cloacimonadota</taxon>
        <taxon>Candidatus Cloacimonadia</taxon>
        <taxon>Candidatus Cloacimonadales</taxon>
        <taxon>Candidatus Cloacimonadaceae</taxon>
        <taxon>Candidatus Cloacimonas</taxon>
    </lineage>
</organism>